<organism evidence="6 7">
    <name type="scientific">Linnemannia gamsii</name>
    <dbReference type="NCBI Taxonomy" id="64522"/>
    <lineage>
        <taxon>Eukaryota</taxon>
        <taxon>Fungi</taxon>
        <taxon>Fungi incertae sedis</taxon>
        <taxon>Mucoromycota</taxon>
        <taxon>Mortierellomycotina</taxon>
        <taxon>Mortierellomycetes</taxon>
        <taxon>Mortierellales</taxon>
        <taxon>Mortierellaceae</taxon>
        <taxon>Linnemannia</taxon>
    </lineage>
</organism>
<feature type="compositionally biased region" description="Low complexity" evidence="4">
    <location>
        <begin position="206"/>
        <end position="223"/>
    </location>
</feature>
<name>A0ABQ7K6I3_9FUNG</name>
<dbReference type="Gene3D" id="1.20.1280.50">
    <property type="match status" value="1"/>
</dbReference>
<accession>A0ABQ7K6I3</accession>
<feature type="compositionally biased region" description="Polar residues" evidence="4">
    <location>
        <begin position="24"/>
        <end position="33"/>
    </location>
</feature>
<feature type="region of interest" description="Disordered" evidence="4">
    <location>
        <begin position="1"/>
        <end position="303"/>
    </location>
</feature>
<keyword evidence="2" id="KW-0862">Zinc</keyword>
<feature type="compositionally biased region" description="Polar residues" evidence="4">
    <location>
        <begin position="97"/>
        <end position="109"/>
    </location>
</feature>
<evidence type="ECO:0000256" key="2">
    <source>
        <dbReference type="ARBA" id="ARBA00022833"/>
    </source>
</evidence>
<comment type="caution">
    <text evidence="6">The sequence shown here is derived from an EMBL/GenBank/DDBJ whole genome shotgun (WGS) entry which is preliminary data.</text>
</comment>
<dbReference type="Proteomes" id="UP001194696">
    <property type="component" value="Unassembled WGS sequence"/>
</dbReference>
<evidence type="ECO:0000259" key="5">
    <source>
        <dbReference type="PROSITE" id="PS50181"/>
    </source>
</evidence>
<evidence type="ECO:0000313" key="6">
    <source>
        <dbReference type="EMBL" id="KAG0292731.1"/>
    </source>
</evidence>
<evidence type="ECO:0000313" key="7">
    <source>
        <dbReference type="Proteomes" id="UP001194696"/>
    </source>
</evidence>
<feature type="compositionally biased region" description="Acidic residues" evidence="4">
    <location>
        <begin position="257"/>
        <end position="266"/>
    </location>
</feature>
<feature type="compositionally biased region" description="Basic residues" evidence="4">
    <location>
        <begin position="282"/>
        <end position="292"/>
    </location>
</feature>
<gene>
    <name evidence="6" type="ORF">BGZ96_003755</name>
</gene>
<feature type="compositionally biased region" description="Low complexity" evidence="4">
    <location>
        <begin position="658"/>
        <end position="673"/>
    </location>
</feature>
<evidence type="ECO:0000256" key="1">
    <source>
        <dbReference type="ARBA" id="ARBA00004123"/>
    </source>
</evidence>
<dbReference type="InterPro" id="IPR036047">
    <property type="entry name" value="F-box-like_dom_sf"/>
</dbReference>
<feature type="domain" description="F-box" evidence="5">
    <location>
        <begin position="310"/>
        <end position="356"/>
    </location>
</feature>
<feature type="compositionally biased region" description="Polar residues" evidence="4">
    <location>
        <begin position="44"/>
        <end position="64"/>
    </location>
</feature>
<feature type="compositionally biased region" description="Basic residues" evidence="4">
    <location>
        <begin position="139"/>
        <end position="150"/>
    </location>
</feature>
<protein>
    <recommendedName>
        <fullName evidence="5">F-box domain-containing protein</fullName>
    </recommendedName>
</protein>
<keyword evidence="7" id="KW-1185">Reference proteome</keyword>
<proteinExistence type="predicted"/>
<dbReference type="SUPFAM" id="SSF46955">
    <property type="entry name" value="Putative DNA-binding domain"/>
    <property type="match status" value="1"/>
</dbReference>
<sequence length="680" mass="73672">MAPIRSSRRLKQKATDAQDEADAASTTIVTRTTAAKPAADTEPSARTSTKKTATIRTRSSTRKTPTIRMAAVASPPKKARTVKTTTPKASSKGKARATTSTMKASQENTSGGGDVDKKVARGKVAPAGDDGAPNATPKAKGRNKGKGKVKKDKDAITATTAPKDRKESKSNMTRAKKIKDKTAVVTEEKEPKTKTKRTKKLKDETGTTATGATAGAGTETVAKAARKGKGKMFKTEGGDSPVTPASAGRKKRRVDTNDNDTNDDGGDGSGAASSTQSGPALKKQRTTTSKKRGAAEAHVEPSKPIIINKSDPFSVLPTELWHEVMSYLPLSQISKASTVSKGWLEGTRSLPVWREVCTRAALGKPKKKYLTHMSLVCAQSFWICEHCLTMNNGRGSDIPMPVEIHGLANERQMLCRDCRCQYYKKHPEETKVRKNVVNSYGEYIYQRDVRITKTQACDSFHLREEDLESLDCREKRNPHYRNAAPMRLYLENQVQERALKVHGGWIGIRAVRRGVAKIRREAAKTRAQGLQTRVVLNPDKNTNKDMSGKDKKSVTEAEAKASNEKSVQSWLKVLRQPYQRTQLVEAIAEAEGRVATGQPPLAIKTTTPDRKWIDSVRNLFNRIPEQREAIKKIVQAFDAGAYDTQEAASSSATGAATAGAGAATSGVGAGPSALSTVHLP</sequence>
<dbReference type="SMART" id="SM00256">
    <property type="entry name" value="FBOX"/>
    <property type="match status" value="1"/>
</dbReference>
<evidence type="ECO:0000256" key="4">
    <source>
        <dbReference type="SAM" id="MobiDB-lite"/>
    </source>
</evidence>
<dbReference type="EMBL" id="JAAAIM010000184">
    <property type="protein sequence ID" value="KAG0292731.1"/>
    <property type="molecule type" value="Genomic_DNA"/>
</dbReference>
<dbReference type="Pfam" id="PF12937">
    <property type="entry name" value="F-box-like"/>
    <property type="match status" value="1"/>
</dbReference>
<feature type="compositionally biased region" description="Basic and acidic residues" evidence="4">
    <location>
        <begin position="541"/>
        <end position="561"/>
    </location>
</feature>
<comment type="subcellular location">
    <subcellularLocation>
        <location evidence="1">Nucleus</location>
    </subcellularLocation>
</comment>
<reference evidence="6 7" key="1">
    <citation type="journal article" date="2020" name="Fungal Divers.">
        <title>Resolving the Mortierellaceae phylogeny through synthesis of multi-gene phylogenetics and phylogenomics.</title>
        <authorList>
            <person name="Vandepol N."/>
            <person name="Liber J."/>
            <person name="Desiro A."/>
            <person name="Na H."/>
            <person name="Kennedy M."/>
            <person name="Barry K."/>
            <person name="Grigoriev I.V."/>
            <person name="Miller A.N."/>
            <person name="O'Donnell K."/>
            <person name="Stajich J.E."/>
            <person name="Bonito G."/>
        </authorList>
    </citation>
    <scope>NUCLEOTIDE SEQUENCE [LARGE SCALE GENOMIC DNA]</scope>
    <source>
        <strain evidence="6 7">AD045</strain>
    </source>
</reference>
<dbReference type="SUPFAM" id="SSF81383">
    <property type="entry name" value="F-box domain"/>
    <property type="match status" value="1"/>
</dbReference>
<evidence type="ECO:0000256" key="3">
    <source>
        <dbReference type="ARBA" id="ARBA00023242"/>
    </source>
</evidence>
<dbReference type="CDD" id="cd21075">
    <property type="entry name" value="DBD_XPA-like"/>
    <property type="match status" value="1"/>
</dbReference>
<feature type="region of interest" description="Disordered" evidence="4">
    <location>
        <begin position="535"/>
        <end position="561"/>
    </location>
</feature>
<dbReference type="Pfam" id="PF05181">
    <property type="entry name" value="XPA_C"/>
    <property type="match status" value="1"/>
</dbReference>
<dbReference type="InterPro" id="IPR009061">
    <property type="entry name" value="DNA-bd_dom_put_sf"/>
</dbReference>
<dbReference type="PROSITE" id="PS50181">
    <property type="entry name" value="FBOX"/>
    <property type="match status" value="1"/>
</dbReference>
<feature type="compositionally biased region" description="Basic and acidic residues" evidence="4">
    <location>
        <begin position="180"/>
        <end position="193"/>
    </location>
</feature>
<dbReference type="Gene3D" id="3.90.530.10">
    <property type="entry name" value="XPA C-terminal domain"/>
    <property type="match status" value="1"/>
</dbReference>
<feature type="region of interest" description="Disordered" evidence="4">
    <location>
        <begin position="658"/>
        <end position="680"/>
    </location>
</feature>
<feature type="compositionally biased region" description="Basic residues" evidence="4">
    <location>
        <begin position="1"/>
        <end position="12"/>
    </location>
</feature>
<dbReference type="InterPro" id="IPR001810">
    <property type="entry name" value="F-box_dom"/>
</dbReference>
<keyword evidence="3" id="KW-0539">Nucleus</keyword>
<dbReference type="InterPro" id="IPR022656">
    <property type="entry name" value="XPA_C"/>
</dbReference>
<dbReference type="InterPro" id="IPR037129">
    <property type="entry name" value="XPA_sf"/>
</dbReference>